<proteinExistence type="predicted"/>
<reference evidence="2" key="1">
    <citation type="submission" date="2022-11" db="UniProtKB">
        <authorList>
            <consortium name="WormBaseParasite"/>
        </authorList>
    </citation>
    <scope>IDENTIFICATION</scope>
</reference>
<protein>
    <submittedName>
        <fullName evidence="2">GOLD domain-containing protein</fullName>
    </submittedName>
</protein>
<dbReference type="InterPro" id="IPR051064">
    <property type="entry name" value="SEC14/CRAL-TRIO_domain"/>
</dbReference>
<dbReference type="SUPFAM" id="SSF101576">
    <property type="entry name" value="Supernatant protein factor (SPF), C-terminal domain"/>
    <property type="match status" value="1"/>
</dbReference>
<dbReference type="GO" id="GO:0005737">
    <property type="term" value="C:cytoplasm"/>
    <property type="evidence" value="ECO:0007669"/>
    <property type="project" value="TreeGrafter"/>
</dbReference>
<accession>A0A915PWZ5</accession>
<dbReference type="InterPro" id="IPR036865">
    <property type="entry name" value="CRAL-TRIO_dom_sf"/>
</dbReference>
<sequence>MYYSCGKYSIKNMVYFTPSPITGDEIAGAEKIRQIIGNIPDAFNTTFYLARWWRAYNGDLERIERNMKDLFDHRRILGYDQIETELLQTKLEIAKKTFERFCISKVALHRSANNVCVFFQRMVTNDIEEISKVVPFSYVLHSYFILQEAFTRAQLETEKATGSPAAVASILDLSEVNTTALLNPSSVSAQFVRLIVKIWADYFAETLVPAVYGGKWRDESGYAEEPELVCQKPIKIIPEHYYNPDLLWRKYGFQEVPLKTIGSIKRKQTFEVEKICMKESQILLWDFTVTNDIEFSIVKMEEEKEEQVVWPKITLTSLRVPEQGSIACRQGKYKIRFKNPNRSIIPIKLHYVITLCPDN</sequence>
<dbReference type="PANTHER" id="PTHR23324">
    <property type="entry name" value="SEC14 RELATED PROTEIN"/>
    <property type="match status" value="1"/>
</dbReference>
<dbReference type="WBParaSite" id="sdigi.contig52.g3035.t1">
    <property type="protein sequence ID" value="sdigi.contig52.g3035.t1"/>
    <property type="gene ID" value="sdigi.contig52.g3035"/>
</dbReference>
<dbReference type="SUPFAM" id="SSF52087">
    <property type="entry name" value="CRAL/TRIO domain"/>
    <property type="match status" value="1"/>
</dbReference>
<dbReference type="Gene3D" id="2.60.120.680">
    <property type="entry name" value="GOLD domain"/>
    <property type="match status" value="1"/>
</dbReference>
<name>A0A915PWZ5_9BILA</name>
<keyword evidence="1" id="KW-1185">Reference proteome</keyword>
<dbReference type="Proteomes" id="UP000887581">
    <property type="component" value="Unplaced"/>
</dbReference>
<dbReference type="PANTHER" id="PTHR23324:SF83">
    <property type="entry name" value="SEC14-LIKE PROTEIN 2"/>
    <property type="match status" value="1"/>
</dbReference>
<evidence type="ECO:0000313" key="2">
    <source>
        <dbReference type="WBParaSite" id="sdigi.contig52.g3035.t1"/>
    </source>
</evidence>
<dbReference type="AlphaFoldDB" id="A0A915PWZ5"/>
<organism evidence="1 2">
    <name type="scientific">Setaria digitata</name>
    <dbReference type="NCBI Taxonomy" id="48799"/>
    <lineage>
        <taxon>Eukaryota</taxon>
        <taxon>Metazoa</taxon>
        <taxon>Ecdysozoa</taxon>
        <taxon>Nematoda</taxon>
        <taxon>Chromadorea</taxon>
        <taxon>Rhabditida</taxon>
        <taxon>Spirurina</taxon>
        <taxon>Spiruromorpha</taxon>
        <taxon>Filarioidea</taxon>
        <taxon>Setariidae</taxon>
        <taxon>Setaria</taxon>
    </lineage>
</organism>
<dbReference type="Gene3D" id="3.40.525.10">
    <property type="entry name" value="CRAL-TRIO lipid binding domain"/>
    <property type="match status" value="2"/>
</dbReference>
<dbReference type="InterPro" id="IPR036598">
    <property type="entry name" value="GOLD_dom_sf"/>
</dbReference>
<evidence type="ECO:0000313" key="1">
    <source>
        <dbReference type="Proteomes" id="UP000887581"/>
    </source>
</evidence>